<comment type="subcellular location">
    <subcellularLocation>
        <location evidence="1">Membrane</location>
        <topology evidence="1">Multi-pass membrane protein</topology>
    </subcellularLocation>
</comment>
<evidence type="ECO:0000256" key="1">
    <source>
        <dbReference type="ARBA" id="ARBA00004141"/>
    </source>
</evidence>
<protein>
    <recommendedName>
        <fullName evidence="10">Sec-independent protein translocase protein TATC, chloroplastic</fullName>
    </recommendedName>
</protein>
<gene>
    <name evidence="8" type="ORF">PPROV_001093900</name>
</gene>
<dbReference type="GO" id="GO:0009977">
    <property type="term" value="F:proton motive force dependent protein transmembrane transporter activity"/>
    <property type="evidence" value="ECO:0007669"/>
    <property type="project" value="TreeGrafter"/>
</dbReference>
<dbReference type="GO" id="GO:0065002">
    <property type="term" value="P:intracellular protein transmembrane transport"/>
    <property type="evidence" value="ECO:0007669"/>
    <property type="project" value="TreeGrafter"/>
</dbReference>
<feature type="compositionally biased region" description="Low complexity" evidence="6">
    <location>
        <begin position="95"/>
        <end position="107"/>
    </location>
</feature>
<keyword evidence="4 7" id="KW-1133">Transmembrane helix</keyword>
<feature type="region of interest" description="Disordered" evidence="6">
    <location>
        <begin position="79"/>
        <end position="149"/>
    </location>
</feature>
<comment type="caution">
    <text evidence="8">The sequence shown here is derived from an EMBL/GenBank/DDBJ whole genome shotgun (WGS) entry which is preliminary data.</text>
</comment>
<dbReference type="PANTHER" id="PTHR30371">
    <property type="entry name" value="SEC-INDEPENDENT PROTEIN TRANSLOCASE PROTEIN TATC"/>
    <property type="match status" value="1"/>
</dbReference>
<feature type="transmembrane region" description="Helical" evidence="7">
    <location>
        <begin position="397"/>
        <end position="417"/>
    </location>
</feature>
<evidence type="ECO:0000256" key="5">
    <source>
        <dbReference type="ARBA" id="ARBA00023136"/>
    </source>
</evidence>
<evidence type="ECO:0000313" key="9">
    <source>
        <dbReference type="Proteomes" id="UP000660262"/>
    </source>
</evidence>
<keyword evidence="5 7" id="KW-0472">Membrane</keyword>
<dbReference type="OrthoDB" id="36838at2759"/>
<accession>A0A830I3A6</accession>
<sequence length="430" mass="46077">MSASTPGRVLRRCGGGGGVRLHVSRLHVSRAVAVSGSCAVSRPCHSGHSHVILARSGGLGFVRVPVPRDLVPRGESLRIRASASESSSAEEPDVEQQQPSGGEQPEQVSEEEEEEEELEEPVITMSSMRAASTGLPEEEETSFSAEETSALALSNDAASASASAVFNPSLEDKTAIQKFLAPDPEELDSELEMTVWEHLEELRERVLIAALMTGLAILACFCFAKELVVFLEAPVAEQGVRFLQLSPGEYFFTSLKVAGYSGLLLAVPTVLYEVVAYVVPGLTRSERQFLGPVLIGSSVLFYVGLLFSYEVLTPAALKFFVSYADGAVESLWSIDQYFEFVLVLMLSTGLSFQVPVVQVMLGQLGLVSSQSMLGVWRYVVVGSVAAAAVLTPSTDPFTQTLLALPLCGLYFGGAFVVRALEERRDTAAAA</sequence>
<dbReference type="NCBIfam" id="TIGR00945">
    <property type="entry name" value="tatC"/>
    <property type="match status" value="1"/>
</dbReference>
<feature type="transmembrane region" description="Helical" evidence="7">
    <location>
        <begin position="289"/>
        <end position="309"/>
    </location>
</feature>
<dbReference type="GO" id="GO:0043953">
    <property type="term" value="P:protein transport by the Tat complex"/>
    <property type="evidence" value="ECO:0007669"/>
    <property type="project" value="TreeGrafter"/>
</dbReference>
<dbReference type="InterPro" id="IPR002033">
    <property type="entry name" value="TatC"/>
</dbReference>
<keyword evidence="9" id="KW-1185">Reference proteome</keyword>
<feature type="transmembrane region" description="Helical" evidence="7">
    <location>
        <begin position="340"/>
        <end position="361"/>
    </location>
</feature>
<dbReference type="InterPro" id="IPR019820">
    <property type="entry name" value="Sec-indep_translocase_CS"/>
</dbReference>
<evidence type="ECO:0000256" key="6">
    <source>
        <dbReference type="SAM" id="MobiDB-lite"/>
    </source>
</evidence>
<dbReference type="Proteomes" id="UP000660262">
    <property type="component" value="Unassembled WGS sequence"/>
</dbReference>
<proteinExistence type="inferred from homology"/>
<dbReference type="PANTHER" id="PTHR30371:SF0">
    <property type="entry name" value="SEC-INDEPENDENT PROTEIN TRANSLOCASE PROTEIN TATC, CHLOROPLASTIC-RELATED"/>
    <property type="match status" value="1"/>
</dbReference>
<dbReference type="AlphaFoldDB" id="A0A830I3A6"/>
<evidence type="ECO:0000256" key="2">
    <source>
        <dbReference type="ARBA" id="ARBA00008882"/>
    </source>
</evidence>
<evidence type="ECO:0000256" key="4">
    <source>
        <dbReference type="ARBA" id="ARBA00022989"/>
    </source>
</evidence>
<organism evidence="8 9">
    <name type="scientific">Pycnococcus provasolii</name>
    <dbReference type="NCBI Taxonomy" id="41880"/>
    <lineage>
        <taxon>Eukaryota</taxon>
        <taxon>Viridiplantae</taxon>
        <taxon>Chlorophyta</taxon>
        <taxon>Pseudoscourfieldiophyceae</taxon>
        <taxon>Pseudoscourfieldiales</taxon>
        <taxon>Pycnococcaceae</taxon>
        <taxon>Pycnococcus</taxon>
    </lineage>
</organism>
<evidence type="ECO:0000256" key="3">
    <source>
        <dbReference type="ARBA" id="ARBA00022692"/>
    </source>
</evidence>
<feature type="compositionally biased region" description="Acidic residues" evidence="6">
    <location>
        <begin position="108"/>
        <end position="120"/>
    </location>
</feature>
<evidence type="ECO:0000256" key="7">
    <source>
        <dbReference type="SAM" id="Phobius"/>
    </source>
</evidence>
<comment type="similarity">
    <text evidence="2">Belongs to the TatC family.</text>
</comment>
<dbReference type="GO" id="GO:0033281">
    <property type="term" value="C:TAT protein transport complex"/>
    <property type="evidence" value="ECO:0007669"/>
    <property type="project" value="TreeGrafter"/>
</dbReference>
<name>A0A830I3A6_9CHLO</name>
<evidence type="ECO:0000313" key="8">
    <source>
        <dbReference type="EMBL" id="GHP12211.1"/>
    </source>
</evidence>
<feature type="transmembrane region" description="Helical" evidence="7">
    <location>
        <begin position="373"/>
        <end position="391"/>
    </location>
</feature>
<dbReference type="Pfam" id="PF00902">
    <property type="entry name" value="TatC"/>
    <property type="match status" value="1"/>
</dbReference>
<dbReference type="PROSITE" id="PS01218">
    <property type="entry name" value="TATC"/>
    <property type="match status" value="1"/>
</dbReference>
<dbReference type="HAMAP" id="MF_00902">
    <property type="entry name" value="TatC"/>
    <property type="match status" value="1"/>
</dbReference>
<reference evidence="8" key="1">
    <citation type="submission" date="2020-10" db="EMBL/GenBank/DDBJ databases">
        <title>Unveiling of a novel bifunctional photoreceptor, Dualchrome1, isolated from a cosmopolitan green alga.</title>
        <authorList>
            <person name="Suzuki S."/>
            <person name="Kawachi M."/>
        </authorList>
    </citation>
    <scope>NUCLEOTIDE SEQUENCE</scope>
    <source>
        <strain evidence="8">NIES 2893</strain>
    </source>
</reference>
<dbReference type="PRINTS" id="PR01840">
    <property type="entry name" value="TATCFAMILY"/>
</dbReference>
<dbReference type="EMBL" id="BNJQ01000039">
    <property type="protein sequence ID" value="GHP12211.1"/>
    <property type="molecule type" value="Genomic_DNA"/>
</dbReference>
<evidence type="ECO:0008006" key="10">
    <source>
        <dbReference type="Google" id="ProtNLM"/>
    </source>
</evidence>
<keyword evidence="3 7" id="KW-0812">Transmembrane</keyword>
<feature type="transmembrane region" description="Helical" evidence="7">
    <location>
        <begin position="251"/>
        <end position="277"/>
    </location>
</feature>